<dbReference type="GO" id="GO:0033202">
    <property type="term" value="C:DNA helicase complex"/>
    <property type="evidence" value="ECO:0007669"/>
    <property type="project" value="TreeGrafter"/>
</dbReference>
<dbReference type="GO" id="GO:0043138">
    <property type="term" value="F:3'-5' DNA helicase activity"/>
    <property type="evidence" value="ECO:0007669"/>
    <property type="project" value="UniProtKB-EC"/>
</dbReference>
<dbReference type="Pfam" id="PF00580">
    <property type="entry name" value="UvrD-helicase"/>
    <property type="match status" value="1"/>
</dbReference>
<protein>
    <recommendedName>
        <fullName evidence="9">DNA 3'-5' helicase</fullName>
        <ecNumber evidence="9">5.6.2.4</ecNumber>
    </recommendedName>
    <alternativeName>
        <fullName evidence="10">DNA 3'-5' helicase II</fullName>
    </alternativeName>
</protein>
<feature type="domain" description="UvrD-like helicase C-terminal" evidence="14">
    <location>
        <begin position="290"/>
        <end position="567"/>
    </location>
</feature>
<dbReference type="Gene3D" id="3.40.50.300">
    <property type="entry name" value="P-loop containing nucleotide triphosphate hydrolases"/>
    <property type="match status" value="2"/>
</dbReference>
<reference evidence="15 16" key="1">
    <citation type="submission" date="2016-06" db="EMBL/GenBank/DDBJ databases">
        <authorList>
            <person name="Kjaerup R.B."/>
            <person name="Dalgaard T.S."/>
            <person name="Juul-Madsen H.R."/>
        </authorList>
    </citation>
    <scope>NUCLEOTIDE SEQUENCE [LARGE SCALE GENOMIC DNA]</scope>
    <source>
        <strain evidence="15 16">GCSL-Mp3</strain>
    </source>
</reference>
<comment type="catalytic activity">
    <reaction evidence="11">
        <text>ATP + H2O = ADP + phosphate + H(+)</text>
        <dbReference type="Rhea" id="RHEA:13065"/>
        <dbReference type="ChEBI" id="CHEBI:15377"/>
        <dbReference type="ChEBI" id="CHEBI:15378"/>
        <dbReference type="ChEBI" id="CHEBI:30616"/>
        <dbReference type="ChEBI" id="CHEBI:43474"/>
        <dbReference type="ChEBI" id="CHEBI:456216"/>
        <dbReference type="EC" id="5.6.2.4"/>
    </reaction>
</comment>
<feature type="domain" description="UvrD-like helicase ATP-binding" evidence="13">
    <location>
        <begin position="11"/>
        <end position="289"/>
    </location>
</feature>
<dbReference type="InterPro" id="IPR027417">
    <property type="entry name" value="P-loop_NTPase"/>
</dbReference>
<dbReference type="EC" id="5.6.2.4" evidence="9"/>
<dbReference type="STRING" id="368603.AYY16_18035"/>
<dbReference type="PROSITE" id="PS51198">
    <property type="entry name" value="UVRD_HELICASE_ATP_BIND"/>
    <property type="match status" value="1"/>
</dbReference>
<dbReference type="InterPro" id="IPR013986">
    <property type="entry name" value="DExx_box_DNA_helicase_dom_sf"/>
</dbReference>
<keyword evidence="4 12" id="KW-0347">Helicase</keyword>
<dbReference type="InterPro" id="IPR000212">
    <property type="entry name" value="DNA_helicase_UvrD/REP"/>
</dbReference>
<evidence type="ECO:0000256" key="1">
    <source>
        <dbReference type="ARBA" id="ARBA00009922"/>
    </source>
</evidence>
<dbReference type="PANTHER" id="PTHR11070">
    <property type="entry name" value="UVRD / RECB / PCRA DNA HELICASE FAMILY MEMBER"/>
    <property type="match status" value="1"/>
</dbReference>
<dbReference type="SUPFAM" id="SSF52540">
    <property type="entry name" value="P-loop containing nucleoside triphosphate hydrolases"/>
    <property type="match status" value="1"/>
</dbReference>
<dbReference type="PANTHER" id="PTHR11070:SF2">
    <property type="entry name" value="ATP-DEPENDENT DNA HELICASE SRS2"/>
    <property type="match status" value="1"/>
</dbReference>
<dbReference type="Proteomes" id="UP000092247">
    <property type="component" value="Unassembled WGS sequence"/>
</dbReference>
<dbReference type="Pfam" id="PF21196">
    <property type="entry name" value="PcrA_UvrD_tudor"/>
    <property type="match status" value="1"/>
</dbReference>
<dbReference type="PROSITE" id="PS51217">
    <property type="entry name" value="UVRD_HELICASE_CTER"/>
    <property type="match status" value="1"/>
</dbReference>
<keyword evidence="6" id="KW-0238">DNA-binding</keyword>
<comment type="similarity">
    <text evidence="1">Belongs to the helicase family. UvrD subfamily.</text>
</comment>
<evidence type="ECO:0000256" key="8">
    <source>
        <dbReference type="ARBA" id="ARBA00034617"/>
    </source>
</evidence>
<evidence type="ECO:0000256" key="4">
    <source>
        <dbReference type="ARBA" id="ARBA00022806"/>
    </source>
</evidence>
<keyword evidence="3 12" id="KW-0378">Hydrolase</keyword>
<dbReference type="CDD" id="cd17932">
    <property type="entry name" value="DEXQc_UvrD"/>
    <property type="match status" value="1"/>
</dbReference>
<dbReference type="InterPro" id="IPR005753">
    <property type="entry name" value="DNA_helicase_ATP-dep_UvrD"/>
</dbReference>
<sequence>MEIMDVSYLLEGLNDKQRDAVAAPRSNMLILAGAGSGKTRVLVHRIAWLMAVENASPFSIISVTFTNKAAAEMRHRVEGLVGTSEGGMWIGTFHGLAHRLLRAHHLDAGLPQDFQILDSDDQIRLIRRLIKAMNLDEKQWPAKQGSWYINGKKDEGLRPQHIESYGNPIEATWLKVYQAYQEACDRAGLVDFAELLLRAHELWLNKPAILQHYRNRFTNILVDEFQDTNSIQYAWIRMLAGDTGKVMIVGDDDQSIYGWRGAQVENIQHFLKDFPGATTIRLEQNYRSTNNILKAANALISHNSDRLGKNLWTEGEDGELISLYCAFNDLDEARYVVSRIKQWHENGGALADCAILYRSNAQSRQQEEALLQAAMPYRIYGGQRFFERQEIKDALAYLRLMSNRHDDAAFERVVNTPTRGIGDRTLDVVRQTARDRQLTLWDSCGALLEERALAGRAASALGRFIELINLLAQETDELPLHVQTDRVIRDSGLRAHYEQEKGEKAQARIENLEELVTATNQFSYQDADEGLTPLQAFLSHAALESGESQADVYQDAVQLMTLHSAKGLEFPQVFIVGVEEGMFPGMMSMEESGRLEEERRLAYVGVTRAMQKLTLTYAETRRLYGKEVYHRPSRFIGELPPECVEEVRLRATVSRPVNHQRLGTPNMGNDSGYTLGQRVRHDKFGEGTIINMEGSGEHCRLQIAFQGEGIKWLVASYAKLVKP</sequence>
<evidence type="ECO:0000259" key="13">
    <source>
        <dbReference type="PROSITE" id="PS51198"/>
    </source>
</evidence>
<dbReference type="FunFam" id="1.10.486.10:FF:000001">
    <property type="entry name" value="DNA helicase"/>
    <property type="match status" value="1"/>
</dbReference>
<keyword evidence="7" id="KW-0413">Isomerase</keyword>
<dbReference type="GO" id="GO:0000725">
    <property type="term" value="P:recombinational repair"/>
    <property type="evidence" value="ECO:0007669"/>
    <property type="project" value="TreeGrafter"/>
</dbReference>
<feature type="binding site" evidence="12">
    <location>
        <begin position="32"/>
        <end position="39"/>
    </location>
    <ligand>
        <name>ATP</name>
        <dbReference type="ChEBI" id="CHEBI:30616"/>
    </ligand>
</feature>
<dbReference type="InterPro" id="IPR014016">
    <property type="entry name" value="UvrD-like_ATP-bd"/>
</dbReference>
<evidence type="ECO:0000256" key="10">
    <source>
        <dbReference type="ARBA" id="ARBA00034923"/>
    </source>
</evidence>
<name>A0A1B8HK22_9GAMM</name>
<dbReference type="GO" id="GO:0006260">
    <property type="term" value="P:DNA replication"/>
    <property type="evidence" value="ECO:0007669"/>
    <property type="project" value="InterPro"/>
</dbReference>
<evidence type="ECO:0000256" key="11">
    <source>
        <dbReference type="ARBA" id="ARBA00048988"/>
    </source>
</evidence>
<evidence type="ECO:0000256" key="6">
    <source>
        <dbReference type="ARBA" id="ARBA00023125"/>
    </source>
</evidence>
<dbReference type="EMBL" id="LZEX01000010">
    <property type="protein sequence ID" value="OBU09423.1"/>
    <property type="molecule type" value="Genomic_DNA"/>
</dbReference>
<keyword evidence="2 12" id="KW-0547">Nucleotide-binding</keyword>
<evidence type="ECO:0000256" key="9">
    <source>
        <dbReference type="ARBA" id="ARBA00034808"/>
    </source>
</evidence>
<evidence type="ECO:0000256" key="2">
    <source>
        <dbReference type="ARBA" id="ARBA00022741"/>
    </source>
</evidence>
<dbReference type="InterPro" id="IPR014017">
    <property type="entry name" value="DNA_helicase_UvrD-like_C"/>
</dbReference>
<dbReference type="FunFam" id="1.10.10.160:FF:000002">
    <property type="entry name" value="DNA helicase"/>
    <property type="match status" value="1"/>
</dbReference>
<dbReference type="AlphaFoldDB" id="A0A1B8HK22"/>
<dbReference type="GO" id="GO:0005524">
    <property type="term" value="F:ATP binding"/>
    <property type="evidence" value="ECO:0007669"/>
    <property type="project" value="UniProtKB-UniRule"/>
</dbReference>
<dbReference type="GO" id="GO:0003677">
    <property type="term" value="F:DNA binding"/>
    <property type="evidence" value="ECO:0007669"/>
    <property type="project" value="UniProtKB-KW"/>
</dbReference>
<evidence type="ECO:0000256" key="12">
    <source>
        <dbReference type="PROSITE-ProRule" id="PRU00560"/>
    </source>
</evidence>
<keyword evidence="5 12" id="KW-0067">ATP-binding</keyword>
<evidence type="ECO:0000256" key="5">
    <source>
        <dbReference type="ARBA" id="ARBA00022840"/>
    </source>
</evidence>
<evidence type="ECO:0000313" key="16">
    <source>
        <dbReference type="Proteomes" id="UP000092247"/>
    </source>
</evidence>
<comment type="catalytic activity">
    <reaction evidence="8">
        <text>Couples ATP hydrolysis with the unwinding of duplex DNA by translocating in the 3'-5' direction.</text>
        <dbReference type="EC" id="5.6.2.4"/>
    </reaction>
</comment>
<organism evidence="15 16">
    <name type="scientific">Morganella psychrotolerans</name>
    <dbReference type="NCBI Taxonomy" id="368603"/>
    <lineage>
        <taxon>Bacteria</taxon>
        <taxon>Pseudomonadati</taxon>
        <taxon>Pseudomonadota</taxon>
        <taxon>Gammaproteobacteria</taxon>
        <taxon>Enterobacterales</taxon>
        <taxon>Morganellaceae</taxon>
        <taxon>Morganella</taxon>
    </lineage>
</organism>
<dbReference type="NCBIfam" id="TIGR01075">
    <property type="entry name" value="uvrD"/>
    <property type="match status" value="1"/>
</dbReference>
<evidence type="ECO:0000256" key="3">
    <source>
        <dbReference type="ARBA" id="ARBA00022801"/>
    </source>
</evidence>
<dbReference type="NCBIfam" id="NF008743">
    <property type="entry name" value="PRK11773.1"/>
    <property type="match status" value="1"/>
</dbReference>
<dbReference type="Pfam" id="PF13361">
    <property type="entry name" value="UvrD_C"/>
    <property type="match status" value="1"/>
</dbReference>
<dbReference type="Gene3D" id="1.10.486.10">
    <property type="entry name" value="PCRA, domain 4"/>
    <property type="match status" value="1"/>
</dbReference>
<evidence type="ECO:0000313" key="15">
    <source>
        <dbReference type="EMBL" id="OBU09423.1"/>
    </source>
</evidence>
<dbReference type="GO" id="GO:0005829">
    <property type="term" value="C:cytosol"/>
    <property type="evidence" value="ECO:0007669"/>
    <property type="project" value="TreeGrafter"/>
</dbReference>
<accession>A0A1B8HK22</accession>
<dbReference type="RefSeq" id="WP_067422848.1">
    <property type="nucleotide sequence ID" value="NZ_LZEX01000010.1"/>
</dbReference>
<comment type="caution">
    <text evidence="15">The sequence shown here is derived from an EMBL/GenBank/DDBJ whole genome shotgun (WGS) entry which is preliminary data.</text>
</comment>
<dbReference type="CDD" id="cd18807">
    <property type="entry name" value="SF1_C_UvrD"/>
    <property type="match status" value="1"/>
</dbReference>
<gene>
    <name evidence="15" type="ORF">AYY17_18855</name>
</gene>
<evidence type="ECO:0000256" key="7">
    <source>
        <dbReference type="ARBA" id="ARBA00023235"/>
    </source>
</evidence>
<proteinExistence type="inferred from homology"/>
<dbReference type="Gene3D" id="1.10.10.160">
    <property type="match status" value="1"/>
</dbReference>
<evidence type="ECO:0000259" key="14">
    <source>
        <dbReference type="PROSITE" id="PS51217"/>
    </source>
</evidence>
<dbReference type="GO" id="GO:0016887">
    <property type="term" value="F:ATP hydrolysis activity"/>
    <property type="evidence" value="ECO:0007669"/>
    <property type="project" value="RHEA"/>
</dbReference>